<accession>A0A9X2PDA6</accession>
<dbReference type="InterPro" id="IPR036390">
    <property type="entry name" value="WH_DNA-bd_sf"/>
</dbReference>
<dbReference type="PANTHER" id="PTHR44846:SF1">
    <property type="entry name" value="MANNOSYL-D-GLYCERATE TRANSPORT_METABOLISM SYSTEM REPRESSOR MNGR-RELATED"/>
    <property type="match status" value="1"/>
</dbReference>
<comment type="caution">
    <text evidence="6">The sequence shown here is derived from an EMBL/GenBank/DDBJ whole genome shotgun (WGS) entry which is preliminary data.</text>
</comment>
<dbReference type="Pfam" id="PF00392">
    <property type="entry name" value="GntR"/>
    <property type="match status" value="1"/>
</dbReference>
<evidence type="ECO:0000313" key="7">
    <source>
        <dbReference type="Proteomes" id="UP001151088"/>
    </source>
</evidence>
<dbReference type="NCBIfam" id="TIGR02325">
    <property type="entry name" value="C_P_lyase_phnF"/>
    <property type="match status" value="1"/>
</dbReference>
<feature type="domain" description="HTH gntR-type" evidence="5">
    <location>
        <begin position="32"/>
        <end position="100"/>
    </location>
</feature>
<dbReference type="GO" id="GO:0003677">
    <property type="term" value="F:DNA binding"/>
    <property type="evidence" value="ECO:0007669"/>
    <property type="project" value="UniProtKB-KW"/>
</dbReference>
<dbReference type="PRINTS" id="PR00035">
    <property type="entry name" value="HTHGNTR"/>
</dbReference>
<feature type="region of interest" description="Disordered" evidence="4">
    <location>
        <begin position="1"/>
        <end position="22"/>
    </location>
</feature>
<evidence type="ECO:0000259" key="5">
    <source>
        <dbReference type="PROSITE" id="PS50949"/>
    </source>
</evidence>
<evidence type="ECO:0000313" key="6">
    <source>
        <dbReference type="EMBL" id="MCS0493875.1"/>
    </source>
</evidence>
<dbReference type="SUPFAM" id="SSF64288">
    <property type="entry name" value="Chorismate lyase-like"/>
    <property type="match status" value="1"/>
</dbReference>
<dbReference type="InterPro" id="IPR012702">
    <property type="entry name" value="CP_lyase_PhnF"/>
</dbReference>
<dbReference type="EMBL" id="JANTHZ010000001">
    <property type="protein sequence ID" value="MCS0493875.1"/>
    <property type="molecule type" value="Genomic_DNA"/>
</dbReference>
<dbReference type="InterPro" id="IPR036388">
    <property type="entry name" value="WH-like_DNA-bd_sf"/>
</dbReference>
<dbReference type="SMART" id="SM00345">
    <property type="entry name" value="HTH_GNTR"/>
    <property type="match status" value="1"/>
</dbReference>
<dbReference type="InterPro" id="IPR050679">
    <property type="entry name" value="Bact_HTH_transcr_reg"/>
</dbReference>
<dbReference type="InterPro" id="IPR028978">
    <property type="entry name" value="Chorismate_lyase_/UTRA_dom_sf"/>
</dbReference>
<dbReference type="AlphaFoldDB" id="A0A9X2PDA6"/>
<dbReference type="InterPro" id="IPR011663">
    <property type="entry name" value="UTRA"/>
</dbReference>
<keyword evidence="7" id="KW-1185">Reference proteome</keyword>
<dbReference type="Pfam" id="PF07702">
    <property type="entry name" value="UTRA"/>
    <property type="match status" value="1"/>
</dbReference>
<proteinExistence type="predicted"/>
<dbReference type="GO" id="GO:0003700">
    <property type="term" value="F:DNA-binding transcription factor activity"/>
    <property type="evidence" value="ECO:0007669"/>
    <property type="project" value="InterPro"/>
</dbReference>
<dbReference type="GO" id="GO:0045892">
    <property type="term" value="P:negative regulation of DNA-templated transcription"/>
    <property type="evidence" value="ECO:0007669"/>
    <property type="project" value="TreeGrafter"/>
</dbReference>
<dbReference type="InterPro" id="IPR000524">
    <property type="entry name" value="Tscrpt_reg_HTH_GntR"/>
</dbReference>
<dbReference type="Gene3D" id="1.10.10.10">
    <property type="entry name" value="Winged helix-like DNA-binding domain superfamily/Winged helix DNA-binding domain"/>
    <property type="match status" value="1"/>
</dbReference>
<dbReference type="SUPFAM" id="SSF46785">
    <property type="entry name" value="Winged helix' DNA-binding domain"/>
    <property type="match status" value="1"/>
</dbReference>
<dbReference type="RefSeq" id="WP_258730821.1">
    <property type="nucleotide sequence ID" value="NZ_JANTHZ010000001.1"/>
</dbReference>
<organism evidence="6 7">
    <name type="scientific">Ancylobacter mangrovi</name>
    <dbReference type="NCBI Taxonomy" id="2972472"/>
    <lineage>
        <taxon>Bacteria</taxon>
        <taxon>Pseudomonadati</taxon>
        <taxon>Pseudomonadota</taxon>
        <taxon>Alphaproteobacteria</taxon>
        <taxon>Hyphomicrobiales</taxon>
        <taxon>Xanthobacteraceae</taxon>
        <taxon>Ancylobacter</taxon>
    </lineage>
</organism>
<dbReference type="PANTHER" id="PTHR44846">
    <property type="entry name" value="MANNOSYL-D-GLYCERATE TRANSPORT/METABOLISM SYSTEM REPRESSOR MNGR-RELATED"/>
    <property type="match status" value="1"/>
</dbReference>
<dbReference type="CDD" id="cd07377">
    <property type="entry name" value="WHTH_GntR"/>
    <property type="match status" value="1"/>
</dbReference>
<gene>
    <name evidence="6" type="primary">phnF</name>
    <name evidence="6" type="ORF">NVS89_02105</name>
</gene>
<dbReference type="PROSITE" id="PS50949">
    <property type="entry name" value="HTH_GNTR"/>
    <property type="match status" value="1"/>
</dbReference>
<dbReference type="SMART" id="SM00866">
    <property type="entry name" value="UTRA"/>
    <property type="match status" value="1"/>
</dbReference>
<keyword evidence="3" id="KW-0804">Transcription</keyword>
<dbReference type="Gene3D" id="3.40.1410.10">
    <property type="entry name" value="Chorismate lyase-like"/>
    <property type="match status" value="1"/>
</dbReference>
<name>A0A9X2PDA6_9HYPH</name>
<keyword evidence="1" id="KW-0805">Transcription regulation</keyword>
<sequence length="263" mass="28651">MSASDDVPMTAPLDAGLPSADPLDDVARGTGVALWKQIVERIEADIADGRLAPGVRLPPEVELAERFGVNRHTLRRALAMLTEQGLIEATPGRGTFIKEPPLRYPIAARTRFSEIVSREGRAPGGKLVGSRIEVATPEIAEALRLPPGAEVLRVDMVREADGVPLTVGSHWYDAERCRDLDLVVAATGSVTRALETLGLGDYRRLETRVTARPADEEERRLLSLPAGRTVLVVDSINGDAQRRPIQYSRARFAADRVQLVVKN</sequence>
<keyword evidence="2" id="KW-0238">DNA-binding</keyword>
<evidence type="ECO:0000256" key="1">
    <source>
        <dbReference type="ARBA" id="ARBA00023015"/>
    </source>
</evidence>
<evidence type="ECO:0000256" key="2">
    <source>
        <dbReference type="ARBA" id="ARBA00023125"/>
    </source>
</evidence>
<dbReference type="Proteomes" id="UP001151088">
    <property type="component" value="Unassembled WGS sequence"/>
</dbReference>
<evidence type="ECO:0000256" key="3">
    <source>
        <dbReference type="ARBA" id="ARBA00023163"/>
    </source>
</evidence>
<protein>
    <submittedName>
        <fullName evidence="6">Phosphonate metabolism transcriptional regulator PhnF</fullName>
    </submittedName>
</protein>
<reference evidence="6" key="1">
    <citation type="submission" date="2022-08" db="EMBL/GenBank/DDBJ databases">
        <authorList>
            <person name="Li F."/>
        </authorList>
    </citation>
    <scope>NUCLEOTIDE SEQUENCE</scope>
    <source>
        <strain evidence="6">MQZ15Z-1</strain>
    </source>
</reference>
<evidence type="ECO:0000256" key="4">
    <source>
        <dbReference type="SAM" id="MobiDB-lite"/>
    </source>
</evidence>